<keyword evidence="12" id="KW-1185">Reference proteome</keyword>
<evidence type="ECO:0000256" key="5">
    <source>
        <dbReference type="ARBA" id="ARBA00022448"/>
    </source>
</evidence>
<reference evidence="11" key="1">
    <citation type="journal article" date="2020" name="Stud. Mycol.">
        <title>101 Dothideomycetes genomes: a test case for predicting lifestyles and emergence of pathogens.</title>
        <authorList>
            <person name="Haridas S."/>
            <person name="Albert R."/>
            <person name="Binder M."/>
            <person name="Bloem J."/>
            <person name="Labutti K."/>
            <person name="Salamov A."/>
            <person name="Andreopoulos B."/>
            <person name="Baker S."/>
            <person name="Barry K."/>
            <person name="Bills G."/>
            <person name="Bluhm B."/>
            <person name="Cannon C."/>
            <person name="Castanera R."/>
            <person name="Culley D."/>
            <person name="Daum C."/>
            <person name="Ezra D."/>
            <person name="Gonzalez J."/>
            <person name="Henrissat B."/>
            <person name="Kuo A."/>
            <person name="Liang C."/>
            <person name="Lipzen A."/>
            <person name="Lutzoni F."/>
            <person name="Magnuson J."/>
            <person name="Mondo S."/>
            <person name="Nolan M."/>
            <person name="Ohm R."/>
            <person name="Pangilinan J."/>
            <person name="Park H.-J."/>
            <person name="Ramirez L."/>
            <person name="Alfaro M."/>
            <person name="Sun H."/>
            <person name="Tritt A."/>
            <person name="Yoshinaga Y."/>
            <person name="Zwiers L.-H."/>
            <person name="Turgeon B."/>
            <person name="Goodwin S."/>
            <person name="Spatafora J."/>
            <person name="Crous P."/>
            <person name="Grigoriev I."/>
        </authorList>
    </citation>
    <scope>NUCLEOTIDE SEQUENCE</scope>
    <source>
        <strain evidence="11">CBS 130266</strain>
    </source>
</reference>
<dbReference type="Pfam" id="PF22669">
    <property type="entry name" value="Exo_endo_phos2"/>
    <property type="match status" value="1"/>
</dbReference>
<keyword evidence="5" id="KW-0813">Transport</keyword>
<dbReference type="InterPro" id="IPR036691">
    <property type="entry name" value="Endo/exonu/phosph_ase_sf"/>
</dbReference>
<evidence type="ECO:0000256" key="4">
    <source>
        <dbReference type="ARBA" id="ARBA00013044"/>
    </source>
</evidence>
<dbReference type="Proteomes" id="UP000800235">
    <property type="component" value="Unassembled WGS sequence"/>
</dbReference>
<dbReference type="InterPro" id="IPR002013">
    <property type="entry name" value="SAC_dom"/>
</dbReference>
<dbReference type="GO" id="GO:0016020">
    <property type="term" value="C:membrane"/>
    <property type="evidence" value="ECO:0007669"/>
    <property type="project" value="TreeGrafter"/>
</dbReference>
<evidence type="ECO:0000256" key="8">
    <source>
        <dbReference type="ARBA" id="ARBA00022927"/>
    </source>
</evidence>
<keyword evidence="6" id="KW-0963">Cytoplasm</keyword>
<dbReference type="InterPro" id="IPR000300">
    <property type="entry name" value="IPPc"/>
</dbReference>
<keyword evidence="8" id="KW-0653">Protein transport</keyword>
<keyword evidence="7" id="KW-0378">Hydrolase</keyword>
<evidence type="ECO:0000256" key="9">
    <source>
        <dbReference type="SAM" id="MobiDB-lite"/>
    </source>
</evidence>
<protein>
    <recommendedName>
        <fullName evidence="4">phosphoinositide 5-phosphatase</fullName>
        <ecNumber evidence="4">3.1.3.36</ecNumber>
    </recommendedName>
</protein>
<proteinExistence type="inferred from homology"/>
<gene>
    <name evidence="11" type="ORF">EJ08DRAFT_626353</name>
</gene>
<dbReference type="PROSITE" id="PS50275">
    <property type="entry name" value="SAC"/>
    <property type="match status" value="1"/>
</dbReference>
<comment type="similarity">
    <text evidence="2">Belongs to the synaptojanin family.</text>
</comment>
<dbReference type="Gene3D" id="3.60.10.10">
    <property type="entry name" value="Endonuclease/exonuclease/phosphatase"/>
    <property type="match status" value="1"/>
</dbReference>
<dbReference type="OrthoDB" id="405996at2759"/>
<comment type="caution">
    <text evidence="11">The sequence shown here is derived from an EMBL/GenBank/DDBJ whole genome shotgun (WGS) entry which is preliminary data.</text>
</comment>
<feature type="region of interest" description="Disordered" evidence="9">
    <location>
        <begin position="1172"/>
        <end position="1224"/>
    </location>
</feature>
<dbReference type="PANTHER" id="PTHR11200">
    <property type="entry name" value="INOSITOL 5-PHOSPHATASE"/>
    <property type="match status" value="1"/>
</dbReference>
<dbReference type="Pfam" id="PF02383">
    <property type="entry name" value="Syja_N"/>
    <property type="match status" value="1"/>
</dbReference>
<dbReference type="SUPFAM" id="SSF56219">
    <property type="entry name" value="DNase I-like"/>
    <property type="match status" value="1"/>
</dbReference>
<dbReference type="GO" id="GO:0046856">
    <property type="term" value="P:phosphatidylinositol dephosphorylation"/>
    <property type="evidence" value="ECO:0007669"/>
    <property type="project" value="InterPro"/>
</dbReference>
<dbReference type="SMART" id="SM00128">
    <property type="entry name" value="IPPc"/>
    <property type="match status" value="1"/>
</dbReference>
<feature type="region of interest" description="Disordered" evidence="9">
    <location>
        <begin position="978"/>
        <end position="997"/>
    </location>
</feature>
<dbReference type="AlphaFoldDB" id="A0A9P4U2N6"/>
<dbReference type="GO" id="GO:0004439">
    <property type="term" value="F:phosphatidylinositol-4,5-bisphosphate 5-phosphatase activity"/>
    <property type="evidence" value="ECO:0007669"/>
    <property type="project" value="UniProtKB-EC"/>
</dbReference>
<evidence type="ECO:0000256" key="2">
    <source>
        <dbReference type="ARBA" id="ARBA00008943"/>
    </source>
</evidence>
<dbReference type="FunFam" id="3.60.10.10:FF:000029">
    <property type="entry name" value="Inositol polyphosphate 5-phosphatase"/>
    <property type="match status" value="1"/>
</dbReference>
<feature type="compositionally biased region" description="Basic residues" evidence="9">
    <location>
        <begin position="1121"/>
        <end position="1132"/>
    </location>
</feature>
<dbReference type="PANTHER" id="PTHR11200:SF257">
    <property type="entry name" value="PHOSPHOINOSITIDE 5-PHOSPHATASE"/>
    <property type="match status" value="1"/>
</dbReference>
<dbReference type="EMBL" id="MU007014">
    <property type="protein sequence ID" value="KAF2435065.1"/>
    <property type="molecule type" value="Genomic_DNA"/>
</dbReference>
<organism evidence="11 12">
    <name type="scientific">Tothia fuscella</name>
    <dbReference type="NCBI Taxonomy" id="1048955"/>
    <lineage>
        <taxon>Eukaryota</taxon>
        <taxon>Fungi</taxon>
        <taxon>Dikarya</taxon>
        <taxon>Ascomycota</taxon>
        <taxon>Pezizomycotina</taxon>
        <taxon>Dothideomycetes</taxon>
        <taxon>Pleosporomycetidae</taxon>
        <taxon>Venturiales</taxon>
        <taxon>Cylindrosympodiaceae</taxon>
        <taxon>Tothia</taxon>
    </lineage>
</organism>
<name>A0A9P4U2N6_9PEZI</name>
<dbReference type="InterPro" id="IPR046985">
    <property type="entry name" value="IP5"/>
</dbReference>
<dbReference type="GO" id="GO:0043813">
    <property type="term" value="F:phosphatidylinositol-3,5-bisphosphate 5-phosphatase activity"/>
    <property type="evidence" value="ECO:0007669"/>
    <property type="project" value="TreeGrafter"/>
</dbReference>
<feature type="region of interest" description="Disordered" evidence="9">
    <location>
        <begin position="1008"/>
        <end position="1151"/>
    </location>
</feature>
<evidence type="ECO:0000259" key="10">
    <source>
        <dbReference type="PROSITE" id="PS50275"/>
    </source>
</evidence>
<evidence type="ECO:0000256" key="1">
    <source>
        <dbReference type="ARBA" id="ARBA00004496"/>
    </source>
</evidence>
<evidence type="ECO:0000256" key="3">
    <source>
        <dbReference type="ARBA" id="ARBA00009678"/>
    </source>
</evidence>
<evidence type="ECO:0000256" key="6">
    <source>
        <dbReference type="ARBA" id="ARBA00022490"/>
    </source>
</evidence>
<dbReference type="EC" id="3.1.3.36" evidence="4"/>
<comment type="subcellular location">
    <subcellularLocation>
        <location evidence="1">Cytoplasm</location>
    </subcellularLocation>
</comment>
<sequence>MSASIELLLKEHPHRSFALKTATHVLILQHHPTSSHTSNEYTEFISNTQNEGPAPRCIVRFTTVQEADLRGYKSLRGVALNWKVFGTLGLITIDDDVFLCVVNGVAARGIVIRPGESVRRIEGVDFYCLNSSQYDRLLNEQVNPYRTDHIDEHGFDERGEGLEVHPCLELKKLLSSGTFYYSSDFDLTRRLQKRIQDDKPTISIESFDAGFLWNSYMIQPIMDFRSRLSNREKDALDASNIITSAIRGFCAEMIIPSSSSPLQRGTYGEPARLTLISRLSCRRAGTRFNARGMDDEGNVANYVETETSFWSPTGEDSGQCFSFVQVRGSLPVFWEQPSSLIPGQPKITITRSIEATQPAFDKHFLNMDHSYGAVHILNLLADDRNKPGEMDLTQRYEEHIRRSVLNTEEKDAESDHRLLKYTHYDFHAETKGPGRYEAARGVEDYIHASAGAFGFLSAKDKEEHIKASSNGEYKIIRRAVPDTTQEGVFRTNCLDCLDRTNLIQTIISQMALRSFLDAENVRGTADFWARHGTLWADNGDYLSKIYAGTGALKSSFTRHGKMSLGGLLSDGVKSMTRHINGNFNDKGRQDTIDMLLGRNMKQKAVHLDDPINDWVQMELRRRAPEYSSTETINILIATFNLNGKTRGLQEDLSPWLCPPVGREQRGPEIVAVAFQEIVELSPQQMMKEDPYRRKEWETAVKNILNADAANLGSEGYVLLRSGQLVGAALLIFVKTNVLGAIKNVEGAIKKTGISGLAGNKGAVAIRMDFDNTSLCFVTAHLAAGFANYEERNRDYRTISQGLRFQRNRTIDNHDSVIWAGDFNYRIGLSNEKVRTFIDRGDLDGLLENDQLYLMRTRSGIRDVFDHYDEAKITFLPTYKYDVGTDTYDTSEKARIPAWTDRVLSKGNNLRSINYNCAPLRFSDHRPVYATFECDVQTVDEKIRERLNGELYRKRKAALGDPSAGVGVESSDEDLLGYEDADERWPPGAGASGGVERGRWWLDRDMPAQSTLKAPGNGYIPNPNRPPNPFVPSDEPDWIKVDRPSRPPSVAPRGSNKPVILPPTSSKRDSEDLVPQLPPRRPTNQSLPTQTPTPNNQYDGSPYTRPQSIARNGSISSVTSSIHRKPAPPKPKKPMLLSQPSSPNVVDERRSSMGFNAVNAPVVPTMRKPIALSVGTKNGSAGPPPLPRRTGTGLSFEDQRKQSEGLMDDDGDVDGLRGWEVLKPG</sequence>
<accession>A0A9P4U2N6</accession>
<feature type="domain" description="SAC" evidence="10">
    <location>
        <begin position="170"/>
        <end position="548"/>
    </location>
</feature>
<evidence type="ECO:0000313" key="11">
    <source>
        <dbReference type="EMBL" id="KAF2435065.1"/>
    </source>
</evidence>
<feature type="compositionally biased region" description="Polar residues" evidence="9">
    <location>
        <begin position="1081"/>
        <end position="1120"/>
    </location>
</feature>
<dbReference type="GO" id="GO:0015031">
    <property type="term" value="P:protein transport"/>
    <property type="evidence" value="ECO:0007669"/>
    <property type="project" value="UniProtKB-KW"/>
</dbReference>
<comment type="similarity">
    <text evidence="3">In the central section; belongs to the inositol 1,4,5-trisphosphate 5-phosphatase family.</text>
</comment>
<evidence type="ECO:0000313" key="12">
    <source>
        <dbReference type="Proteomes" id="UP000800235"/>
    </source>
</evidence>
<dbReference type="GO" id="GO:0005737">
    <property type="term" value="C:cytoplasm"/>
    <property type="evidence" value="ECO:0007669"/>
    <property type="project" value="UniProtKB-SubCell"/>
</dbReference>
<evidence type="ECO:0000256" key="7">
    <source>
        <dbReference type="ARBA" id="ARBA00022801"/>
    </source>
</evidence>